<gene>
    <name evidence="1" type="ORF">ENP86_07750</name>
</gene>
<dbReference type="Gene3D" id="3.30.460.40">
    <property type="match status" value="1"/>
</dbReference>
<evidence type="ECO:0008006" key="2">
    <source>
        <dbReference type="Google" id="ProtNLM"/>
    </source>
</evidence>
<dbReference type="EMBL" id="DSKY01000020">
    <property type="protein sequence ID" value="HDY59428.1"/>
    <property type="molecule type" value="Genomic_DNA"/>
</dbReference>
<sequence>MTKKEFIKRVAKEKKDLLNEFVSILKKKKIPFCVIGGLAVNAYAEPVVSLDLDVVIAVERLDDLVSFLPSEYRIKEFSNSINISAPFSDLRIQIQLDKRYQDFINRAIQKEVLGYKLPVASIKDVLKGKIWAFQDKERRPSKRQKDLADIIRLIEVDKGLIELIPEDIKKKLEF</sequence>
<dbReference type="SUPFAM" id="SSF81301">
    <property type="entry name" value="Nucleotidyltransferase"/>
    <property type="match status" value="1"/>
</dbReference>
<dbReference type="AlphaFoldDB" id="A0A7V0Z6C5"/>
<name>A0A7V0Z6C5_UNCW3</name>
<accession>A0A7V0Z6C5</accession>
<dbReference type="Pfam" id="PF08843">
    <property type="entry name" value="AbiEii"/>
    <property type="match status" value="1"/>
</dbReference>
<reference evidence="1" key="1">
    <citation type="journal article" date="2020" name="mSystems">
        <title>Genome- and Community-Level Interaction Insights into Carbon Utilization and Element Cycling Functions of Hydrothermarchaeota in Hydrothermal Sediment.</title>
        <authorList>
            <person name="Zhou Z."/>
            <person name="Liu Y."/>
            <person name="Xu W."/>
            <person name="Pan J."/>
            <person name="Luo Z.H."/>
            <person name="Li M."/>
        </authorList>
    </citation>
    <scope>NUCLEOTIDE SEQUENCE [LARGE SCALE GENOMIC DNA]</scope>
    <source>
        <strain evidence="1">SpSt-258</strain>
    </source>
</reference>
<comment type="caution">
    <text evidence="1">The sequence shown here is derived from an EMBL/GenBank/DDBJ whole genome shotgun (WGS) entry which is preliminary data.</text>
</comment>
<organism evidence="1">
    <name type="scientific">candidate division WOR-3 bacterium</name>
    <dbReference type="NCBI Taxonomy" id="2052148"/>
    <lineage>
        <taxon>Bacteria</taxon>
        <taxon>Bacteria division WOR-3</taxon>
    </lineage>
</organism>
<dbReference type="InterPro" id="IPR043519">
    <property type="entry name" value="NT_sf"/>
</dbReference>
<dbReference type="InterPro" id="IPR014942">
    <property type="entry name" value="AbiEii"/>
</dbReference>
<evidence type="ECO:0000313" key="1">
    <source>
        <dbReference type="EMBL" id="HDY59428.1"/>
    </source>
</evidence>
<proteinExistence type="predicted"/>
<protein>
    <recommendedName>
        <fullName evidence="2">Nucleotidyltransferase family protein</fullName>
    </recommendedName>
</protein>